<proteinExistence type="predicted"/>
<comment type="caution">
    <text evidence="1">The sequence shown here is derived from an EMBL/GenBank/DDBJ whole genome shotgun (WGS) entry which is preliminary data.</text>
</comment>
<dbReference type="Proteomes" id="UP001153332">
    <property type="component" value="Unassembled WGS sequence"/>
</dbReference>
<evidence type="ECO:0000313" key="1">
    <source>
        <dbReference type="EMBL" id="KAJ8125617.1"/>
    </source>
</evidence>
<name>A0ACC2JDK9_9PEZI</name>
<keyword evidence="2" id="KW-1185">Reference proteome</keyword>
<gene>
    <name evidence="1" type="ORF">O1611_g8022</name>
</gene>
<accession>A0ACC2JDK9</accession>
<sequence>MSGFHAQTLNVLHARLGADGGKDGKSDASTITMIRHQRAAQGVLSIPALFHLSRHRTLPKLTIQPLRRFCYTSIAKMPTYIVTCKDGASAEEVAAAKQHAKDQGGKITHEYNLIKGFAVEYPEGTVNTLESHEHVKAVELDQEVRTHCPRFFVVRKPPHHAAMRSIHRPLRCLHTPSVSSSLAIRRHVPRFTPSTASNRSLTSSSKTHSTGDGGSSQPAETVTVTDAAITDLANKRQHSLSLADLVK</sequence>
<dbReference type="EMBL" id="JAPUUL010002262">
    <property type="protein sequence ID" value="KAJ8125617.1"/>
    <property type="molecule type" value="Genomic_DNA"/>
</dbReference>
<organism evidence="1 2">
    <name type="scientific">Lasiodiplodia mahajangana</name>
    <dbReference type="NCBI Taxonomy" id="1108764"/>
    <lineage>
        <taxon>Eukaryota</taxon>
        <taxon>Fungi</taxon>
        <taxon>Dikarya</taxon>
        <taxon>Ascomycota</taxon>
        <taxon>Pezizomycotina</taxon>
        <taxon>Dothideomycetes</taxon>
        <taxon>Dothideomycetes incertae sedis</taxon>
        <taxon>Botryosphaeriales</taxon>
        <taxon>Botryosphaeriaceae</taxon>
        <taxon>Lasiodiplodia</taxon>
    </lineage>
</organism>
<protein>
    <submittedName>
        <fullName evidence="1">Uncharacterized protein</fullName>
    </submittedName>
</protein>
<evidence type="ECO:0000313" key="2">
    <source>
        <dbReference type="Proteomes" id="UP001153332"/>
    </source>
</evidence>
<reference evidence="1" key="1">
    <citation type="submission" date="2022-12" db="EMBL/GenBank/DDBJ databases">
        <title>Genome Sequence of Lasiodiplodia mahajangana.</title>
        <authorList>
            <person name="Buettner E."/>
        </authorList>
    </citation>
    <scope>NUCLEOTIDE SEQUENCE</scope>
    <source>
        <strain evidence="1">VT137</strain>
    </source>
</reference>